<feature type="compositionally biased region" description="Polar residues" evidence="1">
    <location>
        <begin position="180"/>
        <end position="197"/>
    </location>
</feature>
<dbReference type="OrthoDB" id="7482953at2759"/>
<protein>
    <submittedName>
        <fullName evidence="2">Uncharacterized protein</fullName>
    </submittedName>
</protein>
<keyword evidence="3" id="KW-1185">Reference proteome</keyword>
<reference evidence="2 3" key="1">
    <citation type="journal article" date="2019" name="PLoS Biol.">
        <title>Sex chromosomes control vertical transmission of feminizing Wolbachia symbionts in an isopod.</title>
        <authorList>
            <person name="Becking T."/>
            <person name="Chebbi M.A."/>
            <person name="Giraud I."/>
            <person name="Moumen B."/>
            <person name="Laverre T."/>
            <person name="Caubet Y."/>
            <person name="Peccoud J."/>
            <person name="Gilbert C."/>
            <person name="Cordaux R."/>
        </authorList>
    </citation>
    <scope>NUCLEOTIDE SEQUENCE [LARGE SCALE GENOMIC DNA]</scope>
    <source>
        <strain evidence="2">ANa2</strain>
        <tissue evidence="2">Whole body excluding digestive tract and cuticle</tissue>
    </source>
</reference>
<feature type="region of interest" description="Disordered" evidence="1">
    <location>
        <begin position="326"/>
        <end position="399"/>
    </location>
</feature>
<dbReference type="AlphaFoldDB" id="A0A5N5TP53"/>
<sequence>MSGSAKIETYTDAKLPDLNPYEMFPPSFHELLDIPIHVYRNGTTYNPHDKYKHTKFNPVITKGYANTNVNGNAKISKNKVVNRMKPKRVINRIKPSGLNPVDYFESKKISENDNTDETINVKLHPSTKPSLQFNKQTIKEKKISGSRDSNDGILDKESETFSFQDRRKTKLRPIRPSLRFRSTSPPTVTRNYYTTESSEVKKPMTTTSLPVPAPETSDNFDSSYISEDHMSPPVSSIHTTFESSGRERPTQKFDKDHVSFTVSDIRNTFEDTEREKPLEQLENDHMSHPMSNIRTSFESTKRERPIQQFNEDYETSPELNIHTTYENSERERPVEQFEPLPVDEPEEMPEDLNPTLRFDINEKDERRKNNFVPSHFEGSRTESNDYESEHEPSQNFKFPDKDNFLKFDIKDKIRKQIPVTDKEKDVYPFIEESRFEEKPNFFEQSFKEPKLQKKKPSKFNFKPSVLNQYPIESTFTQFSNKKTDPEKIILPTTFRPLHSFSMGREASISTTFKPPSNVFLNEPSIERGSSFKPPQEIQENLYDSSVFNGNLPFTNSHSIIKPFRRYTIQSSSQERREPQLERGVPVYISSPIRNSVQLIQREFERFSQHPGLSADLRPPPTQEHQEKSFNDRLSYDFNPSARIYSEFDNDRERNSNNNNKPSFFEKLGFFRAKPKQVNRNGLSPSKSSVFEPIEKKPHTIEYVLSNGPAPVNAKKVVVVGPFKEPPIGAPVFLPESENQRDGSEGLFQVPAPALNSVRKAKANEDKLYQEITEFHEPRYFRFGNNNIFDKNESRDIVVQSQFEVGDQSQIDANSYRQGSVSSVNRFSSSGFSNEPKRAPNFHNNNLQESKPVVRSGIQVRNRNYNQFDEVSEEDKNRLIAAKFQIPRISSIRRSGLQRHIIPIPVPLMTSSGEQILGFQNIQVPNSPVVKKTGRLLDTDLYNNIEISHSESKKNSGPLTKQKLEGKSKGEKTNAKASPSTVIKTAHEAGAFDKIINVGPPQSYREPSVSDITFGGWHAVGDSPVKSYVKESSPFVFIKTFEDQIDNENNPEEIVITEIVEVEDEE</sequence>
<feature type="region of interest" description="Disordered" evidence="1">
    <location>
        <begin position="178"/>
        <end position="252"/>
    </location>
</feature>
<accession>A0A5N5TP53</accession>
<proteinExistence type="predicted"/>
<feature type="compositionally biased region" description="Acidic residues" evidence="1">
    <location>
        <begin position="341"/>
        <end position="350"/>
    </location>
</feature>
<evidence type="ECO:0000256" key="1">
    <source>
        <dbReference type="SAM" id="MobiDB-lite"/>
    </source>
</evidence>
<name>A0A5N5TP53_9CRUS</name>
<organism evidence="2 3">
    <name type="scientific">Armadillidium nasatum</name>
    <dbReference type="NCBI Taxonomy" id="96803"/>
    <lineage>
        <taxon>Eukaryota</taxon>
        <taxon>Metazoa</taxon>
        <taxon>Ecdysozoa</taxon>
        <taxon>Arthropoda</taxon>
        <taxon>Crustacea</taxon>
        <taxon>Multicrustacea</taxon>
        <taxon>Malacostraca</taxon>
        <taxon>Eumalacostraca</taxon>
        <taxon>Peracarida</taxon>
        <taxon>Isopoda</taxon>
        <taxon>Oniscidea</taxon>
        <taxon>Crinocheta</taxon>
        <taxon>Armadillidiidae</taxon>
        <taxon>Armadillidium</taxon>
    </lineage>
</organism>
<feature type="region of interest" description="Disordered" evidence="1">
    <location>
        <begin position="610"/>
        <end position="630"/>
    </location>
</feature>
<feature type="compositionally biased region" description="Polar residues" evidence="1">
    <location>
        <begin position="233"/>
        <end position="243"/>
    </location>
</feature>
<feature type="compositionally biased region" description="Basic and acidic residues" evidence="1">
    <location>
        <begin position="359"/>
        <end position="368"/>
    </location>
</feature>
<gene>
    <name evidence="2" type="ORF">Anas_10449</name>
</gene>
<dbReference type="Proteomes" id="UP000326759">
    <property type="component" value="Unassembled WGS sequence"/>
</dbReference>
<dbReference type="EMBL" id="SEYY01000130">
    <property type="protein sequence ID" value="KAB7507954.1"/>
    <property type="molecule type" value="Genomic_DNA"/>
</dbReference>
<feature type="compositionally biased region" description="Basic and acidic residues" evidence="1">
    <location>
        <begin position="961"/>
        <end position="973"/>
    </location>
</feature>
<evidence type="ECO:0000313" key="2">
    <source>
        <dbReference type="EMBL" id="KAB7507954.1"/>
    </source>
</evidence>
<feature type="compositionally biased region" description="Basic and acidic residues" evidence="1">
    <location>
        <begin position="377"/>
        <end position="399"/>
    </location>
</feature>
<feature type="compositionally biased region" description="Polar residues" evidence="1">
    <location>
        <begin position="216"/>
        <end position="225"/>
    </location>
</feature>
<evidence type="ECO:0000313" key="3">
    <source>
        <dbReference type="Proteomes" id="UP000326759"/>
    </source>
</evidence>
<comment type="caution">
    <text evidence="2">The sequence shown here is derived from an EMBL/GenBank/DDBJ whole genome shotgun (WGS) entry which is preliminary data.</text>
</comment>
<feature type="region of interest" description="Disordered" evidence="1">
    <location>
        <begin position="947"/>
        <end position="980"/>
    </location>
</feature>
<feature type="region of interest" description="Disordered" evidence="1">
    <location>
        <begin position="826"/>
        <end position="846"/>
    </location>
</feature>